<name>A0A7W5F5H7_9ACTN</name>
<feature type="region of interest" description="Disordered" evidence="1">
    <location>
        <begin position="1"/>
        <end position="22"/>
    </location>
</feature>
<dbReference type="EMBL" id="JACHXE010000010">
    <property type="protein sequence ID" value="MBB3080865.1"/>
    <property type="molecule type" value="Genomic_DNA"/>
</dbReference>
<accession>A0A7W5F5H7</accession>
<dbReference type="AlphaFoldDB" id="A0A7W5F5H7"/>
<organism evidence="2 3">
    <name type="scientific">Streptomyces violarus</name>
    <dbReference type="NCBI Taxonomy" id="67380"/>
    <lineage>
        <taxon>Bacteria</taxon>
        <taxon>Bacillati</taxon>
        <taxon>Actinomycetota</taxon>
        <taxon>Actinomycetes</taxon>
        <taxon>Kitasatosporales</taxon>
        <taxon>Streptomycetaceae</taxon>
        <taxon>Streptomyces</taxon>
    </lineage>
</organism>
<evidence type="ECO:0000256" key="1">
    <source>
        <dbReference type="SAM" id="MobiDB-lite"/>
    </source>
</evidence>
<protein>
    <submittedName>
        <fullName evidence="2">Uncharacterized protein</fullName>
    </submittedName>
</protein>
<sequence length="54" mass="6102">MAQLGMNRRRFIDPTGDTNREPQKIIARWPGHMVHVDAKKVGRIPQGGGWRAHG</sequence>
<evidence type="ECO:0000313" key="2">
    <source>
        <dbReference type="EMBL" id="MBB3080865.1"/>
    </source>
</evidence>
<evidence type="ECO:0000313" key="3">
    <source>
        <dbReference type="Proteomes" id="UP000572907"/>
    </source>
</evidence>
<keyword evidence="3" id="KW-1185">Reference proteome</keyword>
<dbReference type="Proteomes" id="UP000572907">
    <property type="component" value="Unassembled WGS sequence"/>
</dbReference>
<reference evidence="2 3" key="1">
    <citation type="submission" date="2020-08" db="EMBL/GenBank/DDBJ databases">
        <title>Genomic Encyclopedia of Type Strains, Phase III (KMG-III): the genomes of soil and plant-associated and newly described type strains.</title>
        <authorList>
            <person name="Whitman W."/>
        </authorList>
    </citation>
    <scope>NUCLEOTIDE SEQUENCE [LARGE SCALE GENOMIC DNA]</scope>
    <source>
        <strain evidence="2 3">CECT 3237</strain>
    </source>
</reference>
<gene>
    <name evidence="2" type="ORF">FHS41_007419</name>
</gene>
<proteinExistence type="predicted"/>
<comment type="caution">
    <text evidence="2">The sequence shown here is derived from an EMBL/GenBank/DDBJ whole genome shotgun (WGS) entry which is preliminary data.</text>
</comment>